<dbReference type="OrthoDB" id="9795634at2"/>
<keyword evidence="2" id="KW-0808">Transferase</keyword>
<dbReference type="PATRIC" id="fig|1618207.4.peg.1658"/>
<dbReference type="STRING" id="1618207.UM93_08195"/>
<evidence type="ECO:0000259" key="3">
    <source>
        <dbReference type="Pfam" id="PF13649"/>
    </source>
</evidence>
<evidence type="ECO:0000256" key="1">
    <source>
        <dbReference type="ARBA" id="ARBA00022603"/>
    </source>
</evidence>
<keyword evidence="5" id="KW-1185">Reference proteome</keyword>
<dbReference type="Pfam" id="PF13649">
    <property type="entry name" value="Methyltransf_25"/>
    <property type="match status" value="1"/>
</dbReference>
<dbReference type="GO" id="GO:0008168">
    <property type="term" value="F:methyltransferase activity"/>
    <property type="evidence" value="ECO:0007669"/>
    <property type="project" value="UniProtKB-KW"/>
</dbReference>
<dbReference type="Gene3D" id="3.40.50.150">
    <property type="entry name" value="Vaccinia Virus protein VP39"/>
    <property type="match status" value="1"/>
</dbReference>
<dbReference type="CDD" id="cd02440">
    <property type="entry name" value="AdoMet_MTases"/>
    <property type="match status" value="1"/>
</dbReference>
<dbReference type="InterPro" id="IPR029063">
    <property type="entry name" value="SAM-dependent_MTases_sf"/>
</dbReference>
<feature type="domain" description="Methyltransferase" evidence="3">
    <location>
        <begin position="38"/>
        <end position="131"/>
    </location>
</feature>
<evidence type="ECO:0000313" key="4">
    <source>
        <dbReference type="EMBL" id="AJT41500.1"/>
    </source>
</evidence>
<dbReference type="SUPFAM" id="SSF53335">
    <property type="entry name" value="S-adenosyl-L-methionine-dependent methyltransferases"/>
    <property type="match status" value="1"/>
</dbReference>
<accession>A0A0D4BZF0</accession>
<dbReference type="AlphaFoldDB" id="A0A0D4BZF0"/>
<evidence type="ECO:0000256" key="2">
    <source>
        <dbReference type="ARBA" id="ARBA00022679"/>
    </source>
</evidence>
<keyword evidence="1" id="KW-0489">Methyltransferase</keyword>
<dbReference type="KEGG" id="ari:UM93_08195"/>
<dbReference type="GO" id="GO:0032259">
    <property type="term" value="P:methylation"/>
    <property type="evidence" value="ECO:0007669"/>
    <property type="project" value="UniProtKB-KW"/>
</dbReference>
<proteinExistence type="predicted"/>
<organism evidence="4 5">
    <name type="scientific">Psychromicrobium lacuslunae</name>
    <dbReference type="NCBI Taxonomy" id="1618207"/>
    <lineage>
        <taxon>Bacteria</taxon>
        <taxon>Bacillati</taxon>
        <taxon>Actinomycetota</taxon>
        <taxon>Actinomycetes</taxon>
        <taxon>Micrococcales</taxon>
        <taxon>Micrococcaceae</taxon>
        <taxon>Psychromicrobium</taxon>
    </lineage>
</organism>
<dbReference type="HOGENOM" id="CLU_037990_2_3_11"/>
<protein>
    <recommendedName>
        <fullName evidence="3">Methyltransferase domain-containing protein</fullName>
    </recommendedName>
</protein>
<dbReference type="PANTHER" id="PTHR43861:SF1">
    <property type="entry name" value="TRANS-ACONITATE 2-METHYLTRANSFERASE"/>
    <property type="match status" value="1"/>
</dbReference>
<dbReference type="RefSeq" id="WP_045074922.1">
    <property type="nucleotide sequence ID" value="NZ_CP011005.1"/>
</dbReference>
<dbReference type="Proteomes" id="UP000061839">
    <property type="component" value="Chromosome"/>
</dbReference>
<sequence length="265" mass="28107">MSLWDQASSGFAYWQRELWQPLADQLVAQARLKPGEHVFDACCGTGSSAYPAALAVGESGRVEAVDLSKSMIDLAQESWPPLPQLSFAVGDLTGCSAIRSYDAVLCGFGLFFLGSPNEALALLSAQLRNGGRLVMSSWQNRPFEPLSSIVVEALAEQGVTVRASPEVRNIGAMNSAAKLSELLNVAGFGEIQLTSVRHRLELDADSGWQFVQGSLLSSSLPQQPAALAKLRERLSPELAGLSIHADALIANATKTSASKTHAGKG</sequence>
<gene>
    <name evidence="4" type="ORF">UM93_08195</name>
</gene>
<dbReference type="PANTHER" id="PTHR43861">
    <property type="entry name" value="TRANS-ACONITATE 2-METHYLTRANSFERASE-RELATED"/>
    <property type="match status" value="1"/>
</dbReference>
<reference evidence="4 5" key="1">
    <citation type="journal article" date="2015" name="Genome Announc.">
        <title>Complete Genome Sequencing of Protease-Producing Novel Arthrobacter sp. Strain IHBB 11108 Using PacBio Single-Molecule Real-Time Sequencing Technology.</title>
        <authorList>
            <person name="Kiran S."/>
            <person name="Swarnkar M.K."/>
            <person name="Pal M."/>
            <person name="Thakur R."/>
            <person name="Tewari R."/>
            <person name="Singh A.K."/>
            <person name="Gulati A."/>
        </authorList>
    </citation>
    <scope>NUCLEOTIDE SEQUENCE [LARGE SCALE GENOMIC DNA]</scope>
    <source>
        <strain evidence="4 5">IHBB 11108</strain>
    </source>
</reference>
<dbReference type="EMBL" id="CP011005">
    <property type="protein sequence ID" value="AJT41500.1"/>
    <property type="molecule type" value="Genomic_DNA"/>
</dbReference>
<name>A0A0D4BZF0_9MICC</name>
<evidence type="ECO:0000313" key="5">
    <source>
        <dbReference type="Proteomes" id="UP000061839"/>
    </source>
</evidence>
<dbReference type="InterPro" id="IPR041698">
    <property type="entry name" value="Methyltransf_25"/>
</dbReference>